<sequence length="227" mass="23871">MSEDGWLAFLSGDGVDDWAILHGGPTAVFKVASLGDAARLAAAVAEVPGLGPRTLLTATSDRLTVKLTREMWGTERDHLDVARAISAVAREQGAVADRNAVQEVQVAIAAKPAVIDLPFWRAVLGYAPLHEDNCIDPLGQGSTVWMQDLDPSKSLRHAMHIDVSLGRDQIEARLAQAVAAGGRIVDDSEAPSAWILADQSGNKVCLAAWPDGARPATAANADAGVQI</sequence>
<evidence type="ECO:0000259" key="1">
    <source>
        <dbReference type="Pfam" id="PF18029"/>
    </source>
</evidence>
<dbReference type="EMBL" id="JAEUAX010000004">
    <property type="protein sequence ID" value="MBW9110002.1"/>
    <property type="molecule type" value="Genomic_DNA"/>
</dbReference>
<dbReference type="RefSeq" id="WP_220339439.1">
    <property type="nucleotide sequence ID" value="NZ_JAEUAX010000004.1"/>
</dbReference>
<proteinExistence type="predicted"/>
<feature type="domain" description="Glyoxalase-like" evidence="1">
    <location>
        <begin position="118"/>
        <end position="206"/>
    </location>
</feature>
<dbReference type="Pfam" id="PF18029">
    <property type="entry name" value="Glyoxalase_6"/>
    <property type="match status" value="1"/>
</dbReference>
<evidence type="ECO:0000313" key="3">
    <source>
        <dbReference type="Proteomes" id="UP000777440"/>
    </source>
</evidence>
<dbReference type="InterPro" id="IPR029068">
    <property type="entry name" value="Glyas_Bleomycin-R_OHBP_Dase"/>
</dbReference>
<accession>A0ABS7HXA1</accession>
<gene>
    <name evidence="2" type="ORF">JNB61_09485</name>
</gene>
<reference evidence="2 3" key="1">
    <citation type="journal article" date="2021" name="MBio">
        <title>Poor Competitiveness of Bradyrhizobium in Pigeon Pea Root Colonization in Indian Soils.</title>
        <authorList>
            <person name="Chalasani D."/>
            <person name="Basu A."/>
            <person name="Pullabhotla S.V.S.R.N."/>
            <person name="Jorrin B."/>
            <person name="Neal A.L."/>
            <person name="Poole P.S."/>
            <person name="Podile A.R."/>
            <person name="Tkacz A."/>
        </authorList>
    </citation>
    <scope>NUCLEOTIDE SEQUENCE [LARGE SCALE GENOMIC DNA]</scope>
    <source>
        <strain evidence="2 3">HU12</strain>
    </source>
</reference>
<dbReference type="Gene3D" id="3.10.180.10">
    <property type="entry name" value="2,3-Dihydroxybiphenyl 1,2-Dioxygenase, domain 1"/>
    <property type="match status" value="1"/>
</dbReference>
<keyword evidence="3" id="KW-1185">Reference proteome</keyword>
<dbReference type="SUPFAM" id="SSF54593">
    <property type="entry name" value="Glyoxalase/Bleomycin resistance protein/Dihydroxybiphenyl dioxygenase"/>
    <property type="match status" value="1"/>
</dbReference>
<dbReference type="InterPro" id="IPR041581">
    <property type="entry name" value="Glyoxalase_6"/>
</dbReference>
<name>A0ABS7HXA1_9MICO</name>
<evidence type="ECO:0000313" key="2">
    <source>
        <dbReference type="EMBL" id="MBW9110002.1"/>
    </source>
</evidence>
<dbReference type="Proteomes" id="UP000777440">
    <property type="component" value="Unassembled WGS sequence"/>
</dbReference>
<comment type="caution">
    <text evidence="2">The sequence shown here is derived from an EMBL/GenBank/DDBJ whole genome shotgun (WGS) entry which is preliminary data.</text>
</comment>
<protein>
    <recommendedName>
        <fullName evidence="1">Glyoxalase-like domain-containing protein</fullName>
    </recommendedName>
</protein>
<organism evidence="2 3">
    <name type="scientific">Microbacterium ureisolvens</name>
    <dbReference type="NCBI Taxonomy" id="2781186"/>
    <lineage>
        <taxon>Bacteria</taxon>
        <taxon>Bacillati</taxon>
        <taxon>Actinomycetota</taxon>
        <taxon>Actinomycetes</taxon>
        <taxon>Micrococcales</taxon>
        <taxon>Microbacteriaceae</taxon>
        <taxon>Microbacterium</taxon>
    </lineage>
</organism>